<keyword evidence="2" id="KW-1185">Reference proteome</keyword>
<sequence>MSDNKDSLDYLSIYSFLFLNKKGSNLYNAYNRDKVDNKLDIKLIKIVIVPQTVIDIDVSQGDIETTDIKTQEVFI</sequence>
<evidence type="ECO:0000313" key="2">
    <source>
        <dbReference type="Proteomes" id="UP001153678"/>
    </source>
</evidence>
<dbReference type="Proteomes" id="UP001153678">
    <property type="component" value="Unassembled WGS sequence"/>
</dbReference>
<name>A0A9W4SEW7_9GLOM</name>
<dbReference type="EMBL" id="CAMKVN010000301">
    <property type="protein sequence ID" value="CAI2166408.1"/>
    <property type="molecule type" value="Genomic_DNA"/>
</dbReference>
<protein>
    <submittedName>
        <fullName evidence="1">15808_t:CDS:1</fullName>
    </submittedName>
</protein>
<reference evidence="1" key="1">
    <citation type="submission" date="2022-08" db="EMBL/GenBank/DDBJ databases">
        <authorList>
            <person name="Kallberg Y."/>
            <person name="Tangrot J."/>
            <person name="Rosling A."/>
        </authorList>
    </citation>
    <scope>NUCLEOTIDE SEQUENCE</scope>
    <source>
        <strain evidence="1">Wild A</strain>
    </source>
</reference>
<gene>
    <name evidence="1" type="ORF">FWILDA_LOCUS2559</name>
</gene>
<evidence type="ECO:0000313" key="1">
    <source>
        <dbReference type="EMBL" id="CAI2166408.1"/>
    </source>
</evidence>
<comment type="caution">
    <text evidence="1">The sequence shown here is derived from an EMBL/GenBank/DDBJ whole genome shotgun (WGS) entry which is preliminary data.</text>
</comment>
<accession>A0A9W4SEW7</accession>
<proteinExistence type="predicted"/>
<dbReference type="AlphaFoldDB" id="A0A9W4SEW7"/>
<organism evidence="1 2">
    <name type="scientific">Funneliformis geosporum</name>
    <dbReference type="NCBI Taxonomy" id="1117311"/>
    <lineage>
        <taxon>Eukaryota</taxon>
        <taxon>Fungi</taxon>
        <taxon>Fungi incertae sedis</taxon>
        <taxon>Mucoromycota</taxon>
        <taxon>Glomeromycotina</taxon>
        <taxon>Glomeromycetes</taxon>
        <taxon>Glomerales</taxon>
        <taxon>Glomeraceae</taxon>
        <taxon>Funneliformis</taxon>
    </lineage>
</organism>